<proteinExistence type="predicted"/>
<dbReference type="AlphaFoldDB" id="A0A7W7G4E7"/>
<evidence type="ECO:0000313" key="2">
    <source>
        <dbReference type="EMBL" id="MBB4695857.1"/>
    </source>
</evidence>
<accession>A0A7W7G4E7</accession>
<organism evidence="2 3">
    <name type="scientific">Paractinoplanes abujensis</name>
    <dbReference type="NCBI Taxonomy" id="882441"/>
    <lineage>
        <taxon>Bacteria</taxon>
        <taxon>Bacillati</taxon>
        <taxon>Actinomycetota</taxon>
        <taxon>Actinomycetes</taxon>
        <taxon>Micromonosporales</taxon>
        <taxon>Micromonosporaceae</taxon>
        <taxon>Paractinoplanes</taxon>
    </lineage>
</organism>
<feature type="compositionally biased region" description="Pro residues" evidence="1">
    <location>
        <begin position="15"/>
        <end position="25"/>
    </location>
</feature>
<gene>
    <name evidence="2" type="ORF">BKA14_006005</name>
</gene>
<evidence type="ECO:0000313" key="3">
    <source>
        <dbReference type="Proteomes" id="UP000542742"/>
    </source>
</evidence>
<protein>
    <submittedName>
        <fullName evidence="2">Uncharacterized protein</fullName>
    </submittedName>
</protein>
<feature type="region of interest" description="Disordered" evidence="1">
    <location>
        <begin position="1"/>
        <end position="122"/>
    </location>
</feature>
<keyword evidence="3" id="KW-1185">Reference proteome</keyword>
<comment type="caution">
    <text evidence="2">The sequence shown here is derived from an EMBL/GenBank/DDBJ whole genome shotgun (WGS) entry which is preliminary data.</text>
</comment>
<feature type="compositionally biased region" description="Low complexity" evidence="1">
    <location>
        <begin position="45"/>
        <end position="71"/>
    </location>
</feature>
<reference evidence="2 3" key="1">
    <citation type="submission" date="2020-08" db="EMBL/GenBank/DDBJ databases">
        <title>Sequencing the genomes of 1000 actinobacteria strains.</title>
        <authorList>
            <person name="Klenk H.-P."/>
        </authorList>
    </citation>
    <scope>NUCLEOTIDE SEQUENCE [LARGE SCALE GENOMIC DNA]</scope>
    <source>
        <strain evidence="2 3">DSM 45518</strain>
    </source>
</reference>
<dbReference type="EMBL" id="JACHMF010000001">
    <property type="protein sequence ID" value="MBB4695857.1"/>
    <property type="molecule type" value="Genomic_DNA"/>
</dbReference>
<dbReference type="Proteomes" id="UP000542742">
    <property type="component" value="Unassembled WGS sequence"/>
</dbReference>
<sequence length="122" mass="11916">MLPGVELPDVGRPYVEPPGVGPPEPRLLKRGLGASASDEGELEASEAGAAETGAEALIVPEAGCGAAHRAPGAGGGGGAYPSWSPASGRAAGGFMPSLSGVACRSSMDPPDRRVPTGSVVGR</sequence>
<evidence type="ECO:0000256" key="1">
    <source>
        <dbReference type="SAM" id="MobiDB-lite"/>
    </source>
</evidence>
<name>A0A7W7G4E7_9ACTN</name>